<dbReference type="AlphaFoldDB" id="A0A917SDJ1"/>
<dbReference type="Proteomes" id="UP000613840">
    <property type="component" value="Unassembled WGS sequence"/>
</dbReference>
<accession>A0A917SDJ1</accession>
<protein>
    <submittedName>
        <fullName evidence="2">Beta-galactosidase</fullName>
    </submittedName>
</protein>
<feature type="domain" description="Glycoside hydrolase family 2 catalytic" evidence="1">
    <location>
        <begin position="296"/>
        <end position="452"/>
    </location>
</feature>
<dbReference type="PANTHER" id="PTHR42732">
    <property type="entry name" value="BETA-GALACTOSIDASE"/>
    <property type="match status" value="1"/>
</dbReference>
<dbReference type="Pfam" id="PF02836">
    <property type="entry name" value="Glyco_hydro_2_C"/>
    <property type="match status" value="1"/>
</dbReference>
<dbReference type="EMBL" id="BMMZ01000007">
    <property type="protein sequence ID" value="GGL70093.1"/>
    <property type="molecule type" value="Genomic_DNA"/>
</dbReference>
<dbReference type="GO" id="GO:0005975">
    <property type="term" value="P:carbohydrate metabolic process"/>
    <property type="evidence" value="ECO:0007669"/>
    <property type="project" value="InterPro"/>
</dbReference>
<dbReference type="SUPFAM" id="SSF51445">
    <property type="entry name" value="(Trans)glycosidases"/>
    <property type="match status" value="1"/>
</dbReference>
<dbReference type="PANTHER" id="PTHR42732:SF3">
    <property type="entry name" value="HYDROLASE"/>
    <property type="match status" value="1"/>
</dbReference>
<proteinExistence type="predicted"/>
<dbReference type="Gene3D" id="2.60.120.260">
    <property type="entry name" value="Galactose-binding domain-like"/>
    <property type="match status" value="1"/>
</dbReference>
<gene>
    <name evidence="2" type="ORF">GCM10011575_30800</name>
</gene>
<comment type="caution">
    <text evidence="2">The sequence shown here is derived from an EMBL/GenBank/DDBJ whole genome shotgun (WGS) entry which is preliminary data.</text>
</comment>
<dbReference type="SUPFAM" id="SSF49785">
    <property type="entry name" value="Galactose-binding domain-like"/>
    <property type="match status" value="1"/>
</dbReference>
<dbReference type="InterPro" id="IPR008979">
    <property type="entry name" value="Galactose-bd-like_sf"/>
</dbReference>
<dbReference type="Gene3D" id="3.20.20.80">
    <property type="entry name" value="Glycosidases"/>
    <property type="match status" value="1"/>
</dbReference>
<reference evidence="2" key="2">
    <citation type="submission" date="2020-09" db="EMBL/GenBank/DDBJ databases">
        <authorList>
            <person name="Sun Q."/>
            <person name="Zhou Y."/>
        </authorList>
    </citation>
    <scope>NUCLEOTIDE SEQUENCE</scope>
    <source>
        <strain evidence="2">CGMCC 4.7306</strain>
    </source>
</reference>
<keyword evidence="3" id="KW-1185">Reference proteome</keyword>
<dbReference type="InterPro" id="IPR051913">
    <property type="entry name" value="GH2_Domain-Containing"/>
</dbReference>
<name>A0A917SDJ1_9ACTN</name>
<reference evidence="2" key="1">
    <citation type="journal article" date="2014" name="Int. J. Syst. Evol. Microbiol.">
        <title>Complete genome sequence of Corynebacterium casei LMG S-19264T (=DSM 44701T), isolated from a smear-ripened cheese.</title>
        <authorList>
            <consortium name="US DOE Joint Genome Institute (JGI-PGF)"/>
            <person name="Walter F."/>
            <person name="Albersmeier A."/>
            <person name="Kalinowski J."/>
            <person name="Ruckert C."/>
        </authorList>
    </citation>
    <scope>NUCLEOTIDE SEQUENCE</scope>
    <source>
        <strain evidence="2">CGMCC 4.7306</strain>
    </source>
</reference>
<evidence type="ECO:0000313" key="2">
    <source>
        <dbReference type="EMBL" id="GGL70093.1"/>
    </source>
</evidence>
<sequence>MNQQPSASTDTLAPNPQLQRTEWIDLTGEWSFAYDDEDRGRSQGWADATHRFDRTIVVPFPPESELSGINDPGYHRILWYSRTIHAVARDRRRLILHFGAVDYRCSVYIDGMHAADHVGGMTSFAVDITDALTGRIEDHVITLRVEDDPHDLSQPRGKQDWRAAPEGIFYNRTSGIWQPVWLEWVPDVHLTGLGWSTDLVRGCVAAELELSAEPAVGTTITIGLRRPDGSTLSWVTVGATARTQTVVIDLGALHERMATERLLWTPERPTLIDADIEVTHGTDSDRVSSYLGLRSIEVRDGQLMLNGRPYFLRMVLEQGYWPQSQLAAPDPAALRTEVELIKELGFNAARIHQKVEDPRFLYWCDRLGLAVWGEMANAFAYSARSCELLLHEWPAVLRRDRSHPSILGWVPINESWGVTEISEHPAQQDFATAMYYLTKAIDPTRPAMSNEGWEHTESDIWGIHDYTPSGDGIRARYSDQALPRTLTDRGPGRRRILVGDRENRGQAVMITEFGGLSYAPEVGQHWFGYSTVTSEAEYLDRFEDLVTAITEQPALMGFCYTQLTDTLQENNGLLHADRTPKLPVERIRAVVTTPAKAIPAEEVDSYRRAAQERRLHGPAGA</sequence>
<dbReference type="InterPro" id="IPR006103">
    <property type="entry name" value="Glyco_hydro_2_cat"/>
</dbReference>
<evidence type="ECO:0000259" key="1">
    <source>
        <dbReference type="Pfam" id="PF02836"/>
    </source>
</evidence>
<organism evidence="2 3">
    <name type="scientific">Microlunatus endophyticus</name>
    <dbReference type="NCBI Taxonomy" id="1716077"/>
    <lineage>
        <taxon>Bacteria</taxon>
        <taxon>Bacillati</taxon>
        <taxon>Actinomycetota</taxon>
        <taxon>Actinomycetes</taxon>
        <taxon>Propionibacteriales</taxon>
        <taxon>Propionibacteriaceae</taxon>
        <taxon>Microlunatus</taxon>
    </lineage>
</organism>
<dbReference type="GO" id="GO:0004553">
    <property type="term" value="F:hydrolase activity, hydrolyzing O-glycosyl compounds"/>
    <property type="evidence" value="ECO:0007669"/>
    <property type="project" value="InterPro"/>
</dbReference>
<dbReference type="InterPro" id="IPR017853">
    <property type="entry name" value="GH"/>
</dbReference>
<evidence type="ECO:0000313" key="3">
    <source>
        <dbReference type="Proteomes" id="UP000613840"/>
    </source>
</evidence>